<evidence type="ECO:0000256" key="5">
    <source>
        <dbReference type="ARBA" id="ARBA00022764"/>
    </source>
</evidence>
<evidence type="ECO:0000313" key="7">
    <source>
        <dbReference type="Proteomes" id="UP000640509"/>
    </source>
</evidence>
<reference evidence="7" key="1">
    <citation type="journal article" date="2019" name="Int. J. Syst. Evol. Microbiol.">
        <title>The Global Catalogue of Microorganisms (GCM) 10K type strain sequencing project: providing services to taxonomists for standard genome sequencing and annotation.</title>
        <authorList>
            <consortium name="The Broad Institute Genomics Platform"/>
            <consortium name="The Broad Institute Genome Sequencing Center for Infectious Disease"/>
            <person name="Wu L."/>
            <person name="Ma J."/>
        </authorList>
    </citation>
    <scope>NUCLEOTIDE SEQUENCE [LARGE SCALE GENOMIC DNA]</scope>
    <source>
        <strain evidence="7">CGMCC 1.15419</strain>
    </source>
</reference>
<dbReference type="InterPro" id="IPR018389">
    <property type="entry name" value="DctP_fam"/>
</dbReference>
<dbReference type="EMBL" id="BMIV01000012">
    <property type="protein sequence ID" value="GGF74988.1"/>
    <property type="molecule type" value="Genomic_DNA"/>
</dbReference>
<dbReference type="PANTHER" id="PTHR33376:SF7">
    <property type="entry name" value="C4-DICARBOXYLATE-BINDING PROTEIN DCTB"/>
    <property type="match status" value="1"/>
</dbReference>
<comment type="caution">
    <text evidence="6">The sequence shown here is derived from an EMBL/GenBank/DDBJ whole genome shotgun (WGS) entry which is preliminary data.</text>
</comment>
<evidence type="ECO:0008006" key="8">
    <source>
        <dbReference type="Google" id="ProtNLM"/>
    </source>
</evidence>
<proteinExistence type="inferred from homology"/>
<evidence type="ECO:0000256" key="4">
    <source>
        <dbReference type="ARBA" id="ARBA00022729"/>
    </source>
</evidence>
<evidence type="ECO:0000256" key="2">
    <source>
        <dbReference type="ARBA" id="ARBA00009023"/>
    </source>
</evidence>
<dbReference type="InterPro" id="IPR038404">
    <property type="entry name" value="TRAP_DctP_sf"/>
</dbReference>
<dbReference type="Pfam" id="PF03480">
    <property type="entry name" value="DctP"/>
    <property type="match status" value="1"/>
</dbReference>
<comment type="subcellular location">
    <subcellularLocation>
        <location evidence="1">Periplasm</location>
    </subcellularLocation>
</comment>
<dbReference type="NCBIfam" id="NF037995">
    <property type="entry name" value="TRAP_S1"/>
    <property type="match status" value="1"/>
</dbReference>
<dbReference type="Gene3D" id="3.40.190.170">
    <property type="entry name" value="Bacterial extracellular solute-binding protein, family 7"/>
    <property type="match status" value="1"/>
</dbReference>
<protein>
    <recommendedName>
        <fullName evidence="8">C4-dicarboxylate ABC transporter substrate-binding protein</fullName>
    </recommendedName>
</protein>
<dbReference type="Proteomes" id="UP000640509">
    <property type="component" value="Unassembled WGS sequence"/>
</dbReference>
<keyword evidence="4" id="KW-0732">Signal</keyword>
<sequence length="329" mass="36006">MALTCLGLPAAAGTTLNFNSQVLENTVSGQIEKWFAEEVTRRSEGDLTIKVFFGEGLGKATESLSLMEDGAIDLASMSAGYYPAELPLTAAPNSIPMALDTVSQSMELMTRLLEEVPAVREEHARNGVRALFFHNLNEYYLVSTKPLTTFESLKGERMRTWGADMPKLASAAGAIPVTVGLGEVYESLSSGAISVIPLSYDYTRDYRLYEVAKNISTVPAFVGPTGGVWISETAWSNLTPDDQRLIKEVAAEALQRDFEEVTAAAEDARAYLVENGVTLHEFPAEELEKWKSANPDFLADFVRQMEAAGQGDAARQIVQIYAEVRDEKE</sequence>
<evidence type="ECO:0000313" key="6">
    <source>
        <dbReference type="EMBL" id="GGF74988.1"/>
    </source>
</evidence>
<evidence type="ECO:0000256" key="1">
    <source>
        <dbReference type="ARBA" id="ARBA00004418"/>
    </source>
</evidence>
<keyword evidence="7" id="KW-1185">Reference proteome</keyword>
<keyword evidence="5" id="KW-0574">Periplasm</keyword>
<organism evidence="6 7">
    <name type="scientific">Paracoccus acridae</name>
    <dbReference type="NCBI Taxonomy" id="1795310"/>
    <lineage>
        <taxon>Bacteria</taxon>
        <taxon>Pseudomonadati</taxon>
        <taxon>Pseudomonadota</taxon>
        <taxon>Alphaproteobacteria</taxon>
        <taxon>Rhodobacterales</taxon>
        <taxon>Paracoccaceae</taxon>
        <taxon>Paracoccus</taxon>
    </lineage>
</organism>
<accession>A0ABQ1VLZ8</accession>
<comment type="similarity">
    <text evidence="2">Belongs to the bacterial solute-binding protein 7 family.</text>
</comment>
<evidence type="ECO:0000256" key="3">
    <source>
        <dbReference type="ARBA" id="ARBA00022448"/>
    </source>
</evidence>
<keyword evidence="3" id="KW-0813">Transport</keyword>
<name>A0ABQ1VLZ8_9RHOB</name>
<dbReference type="PANTHER" id="PTHR33376">
    <property type="match status" value="1"/>
</dbReference>
<gene>
    <name evidence="6" type="ORF">GCM10011402_29580</name>
</gene>